<dbReference type="InterPro" id="IPR026461">
    <property type="entry name" value="Trfase_2_rSAM/seldom_assoc"/>
</dbReference>
<reference evidence="7 8" key="1">
    <citation type="submission" date="2012-09" db="EMBL/GenBank/DDBJ databases">
        <title>Draft Genome Sequences of 6 Strains from Genus Thauera.</title>
        <authorList>
            <person name="Liu B."/>
            <person name="Shapleigh J.P."/>
            <person name="Frostegard A.H."/>
        </authorList>
    </citation>
    <scope>NUCLEOTIDE SEQUENCE [LARGE SCALE GENOMIC DNA]</scope>
    <source>
        <strain evidence="7 8">B4P</strain>
    </source>
</reference>
<comment type="caution">
    <text evidence="7">The sequence shown here is derived from an EMBL/GenBank/DDBJ whole genome shotgun (WGS) entry which is preliminary data.</text>
</comment>
<keyword evidence="4 7" id="KW-0808">Transferase</keyword>
<evidence type="ECO:0000256" key="4">
    <source>
        <dbReference type="ARBA" id="ARBA00022679"/>
    </source>
</evidence>
<dbReference type="Gene3D" id="3.90.550.10">
    <property type="entry name" value="Spore Coat Polysaccharide Biosynthesis Protein SpsA, Chain A"/>
    <property type="match status" value="1"/>
</dbReference>
<dbReference type="NCBIfam" id="TIGR04283">
    <property type="entry name" value="glyco_like_mftF"/>
    <property type="match status" value="1"/>
</dbReference>
<sequence>MATPEVEARAGALAIVVPMLDEAATLPALLVHLAGWRARGCEVVLVDGGSRDDSVAMARAAGLRVVVAERGRARQMNAGAQACGGALLLFLHADTRLPEAADAMVRAALAVQAWGRFDVRIDGRPLMLRVVAALMNLRSRLSGIATGDQAIFVRREVFEALGGFPDQPLMEDIELSRRLLRVSRPACLRARVRTSGRRWEQRGVWRTIALMWRLRWAYWRGVPAERLAEAYR</sequence>
<dbReference type="RefSeq" id="WP_004385713.1">
    <property type="nucleotide sequence ID" value="NZ_AMXF01000377.1"/>
</dbReference>
<evidence type="ECO:0000256" key="2">
    <source>
        <dbReference type="ARBA" id="ARBA00022475"/>
    </source>
</evidence>
<dbReference type="Pfam" id="PF00535">
    <property type="entry name" value="Glycos_transf_2"/>
    <property type="match status" value="1"/>
</dbReference>
<evidence type="ECO:0000256" key="3">
    <source>
        <dbReference type="ARBA" id="ARBA00022676"/>
    </source>
</evidence>
<feature type="domain" description="Glycosyltransferase 2-like" evidence="6">
    <location>
        <begin position="15"/>
        <end position="100"/>
    </location>
</feature>
<keyword evidence="5" id="KW-0472">Membrane</keyword>
<comment type="subcellular location">
    <subcellularLocation>
        <location evidence="1">Cell membrane</location>
    </subcellularLocation>
</comment>
<evidence type="ECO:0000313" key="8">
    <source>
        <dbReference type="Proteomes" id="UP000013047"/>
    </source>
</evidence>
<dbReference type="SUPFAM" id="SSF53448">
    <property type="entry name" value="Nucleotide-diphospho-sugar transferases"/>
    <property type="match status" value="1"/>
</dbReference>
<gene>
    <name evidence="7" type="ORF">C667_22514</name>
</gene>
<evidence type="ECO:0000259" key="6">
    <source>
        <dbReference type="Pfam" id="PF00535"/>
    </source>
</evidence>
<name>N6ZA64_9RHOO</name>
<dbReference type="EMBL" id="AMXF01000377">
    <property type="protein sequence ID" value="ENO91447.1"/>
    <property type="molecule type" value="Genomic_DNA"/>
</dbReference>
<dbReference type="OrthoDB" id="5291101at2"/>
<evidence type="ECO:0000256" key="5">
    <source>
        <dbReference type="ARBA" id="ARBA00023136"/>
    </source>
</evidence>
<dbReference type="CDD" id="cd02522">
    <property type="entry name" value="GT_2_like_a"/>
    <property type="match status" value="1"/>
</dbReference>
<evidence type="ECO:0000313" key="7">
    <source>
        <dbReference type="EMBL" id="ENO91447.1"/>
    </source>
</evidence>
<accession>N6ZA64</accession>
<protein>
    <submittedName>
        <fullName evidence="7">Family 2 glycosyl transferase</fullName>
    </submittedName>
</protein>
<dbReference type="PANTHER" id="PTHR43646:SF2">
    <property type="entry name" value="GLYCOSYLTRANSFERASE 2-LIKE DOMAIN-CONTAINING PROTEIN"/>
    <property type="match status" value="1"/>
</dbReference>
<proteinExistence type="predicted"/>
<organism evidence="7 8">
    <name type="scientific">Thauera phenylacetica B4P</name>
    <dbReference type="NCBI Taxonomy" id="1234382"/>
    <lineage>
        <taxon>Bacteria</taxon>
        <taxon>Pseudomonadati</taxon>
        <taxon>Pseudomonadota</taxon>
        <taxon>Betaproteobacteria</taxon>
        <taxon>Rhodocyclales</taxon>
        <taxon>Zoogloeaceae</taxon>
        <taxon>Thauera</taxon>
    </lineage>
</organism>
<dbReference type="PANTHER" id="PTHR43646">
    <property type="entry name" value="GLYCOSYLTRANSFERASE"/>
    <property type="match status" value="1"/>
</dbReference>
<dbReference type="GO" id="GO:0005886">
    <property type="term" value="C:plasma membrane"/>
    <property type="evidence" value="ECO:0007669"/>
    <property type="project" value="UniProtKB-SubCell"/>
</dbReference>
<evidence type="ECO:0000256" key="1">
    <source>
        <dbReference type="ARBA" id="ARBA00004236"/>
    </source>
</evidence>
<dbReference type="InterPro" id="IPR029044">
    <property type="entry name" value="Nucleotide-diphossugar_trans"/>
</dbReference>
<keyword evidence="3" id="KW-0328">Glycosyltransferase</keyword>
<dbReference type="GO" id="GO:0016757">
    <property type="term" value="F:glycosyltransferase activity"/>
    <property type="evidence" value="ECO:0007669"/>
    <property type="project" value="UniProtKB-KW"/>
</dbReference>
<dbReference type="AlphaFoldDB" id="N6ZA64"/>
<keyword evidence="2" id="KW-1003">Cell membrane</keyword>
<dbReference type="Proteomes" id="UP000013047">
    <property type="component" value="Unassembled WGS sequence"/>
</dbReference>
<dbReference type="InterPro" id="IPR001173">
    <property type="entry name" value="Glyco_trans_2-like"/>
</dbReference>
<keyword evidence="8" id="KW-1185">Reference proteome</keyword>